<organism evidence="1 2">
    <name type="scientific">Tectimicrobiota bacterium</name>
    <dbReference type="NCBI Taxonomy" id="2528274"/>
    <lineage>
        <taxon>Bacteria</taxon>
        <taxon>Pseudomonadati</taxon>
        <taxon>Nitrospinota/Tectimicrobiota group</taxon>
        <taxon>Candidatus Tectimicrobiota</taxon>
    </lineage>
</organism>
<dbReference type="SMART" id="SM00028">
    <property type="entry name" value="TPR"/>
    <property type="match status" value="3"/>
</dbReference>
<dbReference type="InterPro" id="IPR011990">
    <property type="entry name" value="TPR-like_helical_dom_sf"/>
</dbReference>
<dbReference type="SUPFAM" id="SSF48452">
    <property type="entry name" value="TPR-like"/>
    <property type="match status" value="1"/>
</dbReference>
<accession>A0A937W463</accession>
<protein>
    <recommendedName>
        <fullName evidence="3">MalT-like TPR region domain-containing protein</fullName>
    </recommendedName>
</protein>
<dbReference type="Gene3D" id="1.25.40.10">
    <property type="entry name" value="Tetratricopeptide repeat domain"/>
    <property type="match status" value="1"/>
</dbReference>
<sequence>MNIRVLASTLGYAYALSGQVAAGVSLLAQAVQQTEALNIFFRYALWLTWLGEAYLLAARQDQAFACAERAVKHASTYKEPGHRAYALRLLGEIAAHQAPPEIEQAEAAYREALALAEALGMRPLQAHCHRGLGTLHARLGQPQQAYPALSAAIDLYRTMDMTFWLPEAEAALAHMQAL</sequence>
<dbReference type="AlphaFoldDB" id="A0A937W463"/>
<dbReference type="Proteomes" id="UP000712673">
    <property type="component" value="Unassembled WGS sequence"/>
</dbReference>
<evidence type="ECO:0008006" key="3">
    <source>
        <dbReference type="Google" id="ProtNLM"/>
    </source>
</evidence>
<evidence type="ECO:0000313" key="2">
    <source>
        <dbReference type="Proteomes" id="UP000712673"/>
    </source>
</evidence>
<gene>
    <name evidence="1" type="ORF">FJZ47_14960</name>
</gene>
<dbReference type="InterPro" id="IPR019734">
    <property type="entry name" value="TPR_rpt"/>
</dbReference>
<evidence type="ECO:0000313" key="1">
    <source>
        <dbReference type="EMBL" id="MBM3225084.1"/>
    </source>
</evidence>
<proteinExistence type="predicted"/>
<comment type="caution">
    <text evidence="1">The sequence shown here is derived from an EMBL/GenBank/DDBJ whole genome shotgun (WGS) entry which is preliminary data.</text>
</comment>
<reference evidence="1" key="1">
    <citation type="submission" date="2019-03" db="EMBL/GenBank/DDBJ databases">
        <title>Lake Tanganyika Metagenome-Assembled Genomes (MAGs).</title>
        <authorList>
            <person name="Tran P."/>
        </authorList>
    </citation>
    <scope>NUCLEOTIDE SEQUENCE</scope>
    <source>
        <strain evidence="1">K_DeepCast_65m_m2_066</strain>
    </source>
</reference>
<dbReference type="EMBL" id="VGLS01000477">
    <property type="protein sequence ID" value="MBM3225084.1"/>
    <property type="molecule type" value="Genomic_DNA"/>
</dbReference>
<name>A0A937W463_UNCTE</name>